<evidence type="ECO:0000256" key="3">
    <source>
        <dbReference type="ARBA" id="ARBA00022737"/>
    </source>
</evidence>
<evidence type="ECO:0000256" key="1">
    <source>
        <dbReference type="ARBA" id="ARBA00008894"/>
    </source>
</evidence>
<dbReference type="AlphaFoldDB" id="A0A022RCV6"/>
<reference evidence="9 10" key="1">
    <citation type="journal article" date="2013" name="Proc. Natl. Acad. Sci. U.S.A.">
        <title>Fine-scale variation in meiotic recombination in Mimulus inferred from population shotgun sequencing.</title>
        <authorList>
            <person name="Hellsten U."/>
            <person name="Wright K.M."/>
            <person name="Jenkins J."/>
            <person name="Shu S."/>
            <person name="Yuan Y."/>
            <person name="Wessler S.R."/>
            <person name="Schmutz J."/>
            <person name="Willis J.H."/>
            <person name="Rokhsar D.S."/>
        </authorList>
    </citation>
    <scope>NUCLEOTIDE SEQUENCE [LARGE SCALE GENOMIC DNA]</scope>
    <source>
        <strain evidence="10">cv. DUN x IM62</strain>
    </source>
</reference>
<keyword evidence="3" id="KW-0677">Repeat</keyword>
<dbReference type="InterPro" id="IPR044974">
    <property type="entry name" value="Disease_R_plants"/>
</dbReference>
<organism evidence="9 10">
    <name type="scientific">Erythranthe guttata</name>
    <name type="common">Yellow monkey flower</name>
    <name type="synonym">Mimulus guttatus</name>
    <dbReference type="NCBI Taxonomy" id="4155"/>
    <lineage>
        <taxon>Eukaryota</taxon>
        <taxon>Viridiplantae</taxon>
        <taxon>Streptophyta</taxon>
        <taxon>Embryophyta</taxon>
        <taxon>Tracheophyta</taxon>
        <taxon>Spermatophyta</taxon>
        <taxon>Magnoliopsida</taxon>
        <taxon>eudicotyledons</taxon>
        <taxon>Gunneridae</taxon>
        <taxon>Pentapetalae</taxon>
        <taxon>asterids</taxon>
        <taxon>lamiids</taxon>
        <taxon>Lamiales</taxon>
        <taxon>Phrymaceae</taxon>
        <taxon>Erythranthe</taxon>
    </lineage>
</organism>
<comment type="similarity">
    <text evidence="1">Belongs to the disease resistance NB-LRR family.</text>
</comment>
<dbReference type="STRING" id="4155.A0A022RCV6"/>
<dbReference type="SUPFAM" id="SSF52540">
    <property type="entry name" value="P-loop containing nucleoside triphosphate hydrolases"/>
    <property type="match status" value="1"/>
</dbReference>
<dbReference type="Gene3D" id="1.10.8.430">
    <property type="entry name" value="Helical domain of apoptotic protease-activating factors"/>
    <property type="match status" value="1"/>
</dbReference>
<dbReference type="eggNOG" id="KOG4658">
    <property type="taxonomic scope" value="Eukaryota"/>
</dbReference>
<dbReference type="GO" id="GO:0043531">
    <property type="term" value="F:ADP binding"/>
    <property type="evidence" value="ECO:0007669"/>
    <property type="project" value="InterPro"/>
</dbReference>
<evidence type="ECO:0000256" key="2">
    <source>
        <dbReference type="ARBA" id="ARBA00022614"/>
    </source>
</evidence>
<dbReference type="PANTHER" id="PTHR23155:SF1185">
    <property type="entry name" value="DISEASE RESISTANCE RPP8-LIKE PROTEIN 3-RELATED"/>
    <property type="match status" value="1"/>
</dbReference>
<dbReference type="FunFam" id="1.10.10.10:FF:000322">
    <property type="entry name" value="Probable disease resistance protein At1g63360"/>
    <property type="match status" value="1"/>
</dbReference>
<name>A0A022RCV6_ERYGU</name>
<keyword evidence="5" id="KW-0611">Plant defense</keyword>
<evidence type="ECO:0000313" key="9">
    <source>
        <dbReference type="EMBL" id="EYU38071.1"/>
    </source>
</evidence>
<gene>
    <name evidence="9" type="ORF">MIMGU_mgv1a021486mg</name>
</gene>
<dbReference type="GO" id="GO:0006952">
    <property type="term" value="P:defense response"/>
    <property type="evidence" value="ECO:0007669"/>
    <property type="project" value="UniProtKB-KW"/>
</dbReference>
<sequence length="585" mass="67411">MVQSPLEDIGRQMVQKCGYLPLAITVLGGILRKKQTTSEWQRVSEDVDLYLKRGDEKVKQVLDLSYNALPYYLKPCFLYLGCFPEDEEIHTERLYLLWMADGLISSKEKGRKETLRDVAERYLNELASRCMVQVRKHEYYTGRYNMYESCRLHDLMRDLCLLKGEEKGFLKLIDLRGQTKCDVASIGTASRLAIHRHGDADGYFNRGEEGKNLRSLLLLQKEWGRVLKIGSKDSVTDFNKLKRLRTLALEKGEFVLSNEVGKLIHLRYLSLFNSNVKELPLSIANLTYLQTLDLRTMLECIEVPNVICKMKRLKHLFLGRIEVIGECEDKLILDGLEELETLRDESHPSCVRFDDIPRLTNLRHLKTSVRGNAELSIIADQMSSENTQLREAHLEIFSSDEGSDNLSKMLMSPSLVTVKLLNVSVSTGFSLPRYQRGMCMNLVDFTLRDSVTIVADNFMGMLGTFPMLKTVELGLTRFHNGQMRCLATSFPQLKFLTLSHLYNLERWVVDEGAFPNLSSLRIEYCHKLEMIPDGLRFITTLQELTTQGMPRNFNDRLREMVNDQPGEDYHKVRHIPSISLMDLQW</sequence>
<dbReference type="Pfam" id="PF23598">
    <property type="entry name" value="LRR_14"/>
    <property type="match status" value="1"/>
</dbReference>
<evidence type="ECO:0000256" key="4">
    <source>
        <dbReference type="ARBA" id="ARBA00022741"/>
    </source>
</evidence>
<evidence type="ECO:0000259" key="7">
    <source>
        <dbReference type="Pfam" id="PF23559"/>
    </source>
</evidence>
<dbReference type="Gene3D" id="3.80.10.10">
    <property type="entry name" value="Ribonuclease Inhibitor"/>
    <property type="match status" value="1"/>
</dbReference>
<dbReference type="InterPro" id="IPR032675">
    <property type="entry name" value="LRR_dom_sf"/>
</dbReference>
<dbReference type="GO" id="GO:0005524">
    <property type="term" value="F:ATP binding"/>
    <property type="evidence" value="ECO:0007669"/>
    <property type="project" value="UniProtKB-KW"/>
</dbReference>
<keyword evidence="6" id="KW-0067">ATP-binding</keyword>
<dbReference type="InterPro" id="IPR055414">
    <property type="entry name" value="LRR_R13L4/SHOC2-like"/>
</dbReference>
<dbReference type="EMBL" id="KI630509">
    <property type="protein sequence ID" value="EYU38071.1"/>
    <property type="molecule type" value="Genomic_DNA"/>
</dbReference>
<dbReference type="PANTHER" id="PTHR23155">
    <property type="entry name" value="DISEASE RESISTANCE PROTEIN RP"/>
    <property type="match status" value="1"/>
</dbReference>
<dbReference type="Pfam" id="PF23559">
    <property type="entry name" value="WHD_DRP"/>
    <property type="match status" value="1"/>
</dbReference>
<evidence type="ECO:0000256" key="6">
    <source>
        <dbReference type="ARBA" id="ARBA00022840"/>
    </source>
</evidence>
<evidence type="ECO:0000259" key="8">
    <source>
        <dbReference type="Pfam" id="PF23598"/>
    </source>
</evidence>
<dbReference type="SUPFAM" id="SSF52058">
    <property type="entry name" value="L domain-like"/>
    <property type="match status" value="1"/>
</dbReference>
<dbReference type="InterPro" id="IPR058922">
    <property type="entry name" value="WHD_DRP"/>
</dbReference>
<dbReference type="InterPro" id="IPR027417">
    <property type="entry name" value="P-loop_NTPase"/>
</dbReference>
<keyword evidence="10" id="KW-1185">Reference proteome</keyword>
<protein>
    <submittedName>
        <fullName evidence="9">Uncharacterized protein</fullName>
    </submittedName>
</protein>
<feature type="domain" description="Disease resistance R13L4/SHOC-2-like LRR" evidence="8">
    <location>
        <begin position="234"/>
        <end position="545"/>
    </location>
</feature>
<dbReference type="InterPro" id="IPR036388">
    <property type="entry name" value="WH-like_DNA-bd_sf"/>
</dbReference>
<proteinExistence type="inferred from homology"/>
<evidence type="ECO:0000256" key="5">
    <source>
        <dbReference type="ARBA" id="ARBA00022821"/>
    </source>
</evidence>
<keyword evidence="2" id="KW-0433">Leucine-rich repeat</keyword>
<dbReference type="GO" id="GO:0051707">
    <property type="term" value="P:response to other organism"/>
    <property type="evidence" value="ECO:0007669"/>
    <property type="project" value="UniProtKB-ARBA"/>
</dbReference>
<dbReference type="Gene3D" id="1.10.10.10">
    <property type="entry name" value="Winged helix-like DNA-binding domain superfamily/Winged helix DNA-binding domain"/>
    <property type="match status" value="1"/>
</dbReference>
<dbReference type="InterPro" id="IPR042197">
    <property type="entry name" value="Apaf_helical"/>
</dbReference>
<dbReference type="Proteomes" id="UP000030748">
    <property type="component" value="Unassembled WGS sequence"/>
</dbReference>
<accession>A0A022RCV6</accession>
<keyword evidence="4" id="KW-0547">Nucleotide-binding</keyword>
<feature type="domain" description="Disease resistance protein winged helix" evidence="7">
    <location>
        <begin position="83"/>
        <end position="160"/>
    </location>
</feature>
<evidence type="ECO:0000313" key="10">
    <source>
        <dbReference type="Proteomes" id="UP000030748"/>
    </source>
</evidence>